<accession>A0A3B0R433</accession>
<dbReference type="Pfam" id="PF00034">
    <property type="entry name" value="Cytochrom_C"/>
    <property type="match status" value="1"/>
</dbReference>
<evidence type="ECO:0000256" key="1">
    <source>
        <dbReference type="ARBA" id="ARBA00022617"/>
    </source>
</evidence>
<dbReference type="Gene3D" id="1.10.760.10">
    <property type="entry name" value="Cytochrome c-like domain"/>
    <property type="match status" value="1"/>
</dbReference>
<evidence type="ECO:0000313" key="5">
    <source>
        <dbReference type="EMBL" id="VAV82658.1"/>
    </source>
</evidence>
<keyword evidence="3" id="KW-0408">Iron</keyword>
<dbReference type="PROSITE" id="PS51007">
    <property type="entry name" value="CYTC"/>
    <property type="match status" value="1"/>
</dbReference>
<dbReference type="PANTHER" id="PTHR35008:SF8">
    <property type="entry name" value="ALCOHOL DEHYDROGENASE CYTOCHROME C SUBUNIT"/>
    <property type="match status" value="1"/>
</dbReference>
<reference evidence="5" key="1">
    <citation type="submission" date="2018-06" db="EMBL/GenBank/DDBJ databases">
        <authorList>
            <person name="Zhirakovskaya E."/>
        </authorList>
    </citation>
    <scope>NUCLEOTIDE SEQUENCE</scope>
</reference>
<dbReference type="InterPro" id="IPR051459">
    <property type="entry name" value="Cytochrome_c-type_DH"/>
</dbReference>
<keyword evidence="2" id="KW-0479">Metal-binding</keyword>
<dbReference type="AlphaFoldDB" id="A0A3B0R433"/>
<protein>
    <recommendedName>
        <fullName evidence="4">Cytochrome c domain-containing protein</fullName>
    </recommendedName>
</protein>
<proteinExistence type="predicted"/>
<evidence type="ECO:0000256" key="3">
    <source>
        <dbReference type="ARBA" id="ARBA00023004"/>
    </source>
</evidence>
<dbReference type="InterPro" id="IPR009056">
    <property type="entry name" value="Cyt_c-like_dom"/>
</dbReference>
<dbReference type="GO" id="GO:0009055">
    <property type="term" value="F:electron transfer activity"/>
    <property type="evidence" value="ECO:0007669"/>
    <property type="project" value="InterPro"/>
</dbReference>
<dbReference type="GO" id="GO:0046872">
    <property type="term" value="F:metal ion binding"/>
    <property type="evidence" value="ECO:0007669"/>
    <property type="project" value="UniProtKB-KW"/>
</dbReference>
<evidence type="ECO:0000256" key="2">
    <source>
        <dbReference type="ARBA" id="ARBA00022723"/>
    </source>
</evidence>
<dbReference type="SUPFAM" id="SSF46626">
    <property type="entry name" value="Cytochrome c"/>
    <property type="match status" value="1"/>
</dbReference>
<gene>
    <name evidence="5" type="ORF">MNBD_DELTA01-1776</name>
</gene>
<dbReference type="PANTHER" id="PTHR35008">
    <property type="entry name" value="BLL4482 PROTEIN-RELATED"/>
    <property type="match status" value="1"/>
</dbReference>
<sequence>MKKILMSIMLVATSMFLVGTVMAADGVAIYKSKCAMCHGADGQGTAMGNAFKGNKFITSGSDKEIAEVILKGRIGAAKKYKSISIDMPAKKLSDTEISAVVAHLRSLASK</sequence>
<name>A0A3B0R433_9ZZZZ</name>
<dbReference type="EMBL" id="UOEA01000024">
    <property type="protein sequence ID" value="VAV82658.1"/>
    <property type="molecule type" value="Genomic_DNA"/>
</dbReference>
<keyword evidence="1" id="KW-0349">Heme</keyword>
<evidence type="ECO:0000259" key="4">
    <source>
        <dbReference type="PROSITE" id="PS51007"/>
    </source>
</evidence>
<organism evidence="5">
    <name type="scientific">hydrothermal vent metagenome</name>
    <dbReference type="NCBI Taxonomy" id="652676"/>
    <lineage>
        <taxon>unclassified sequences</taxon>
        <taxon>metagenomes</taxon>
        <taxon>ecological metagenomes</taxon>
    </lineage>
</organism>
<feature type="domain" description="Cytochrome c" evidence="4">
    <location>
        <begin position="21"/>
        <end position="108"/>
    </location>
</feature>
<dbReference type="InterPro" id="IPR036909">
    <property type="entry name" value="Cyt_c-like_dom_sf"/>
</dbReference>
<dbReference type="GO" id="GO:0020037">
    <property type="term" value="F:heme binding"/>
    <property type="evidence" value="ECO:0007669"/>
    <property type="project" value="InterPro"/>
</dbReference>